<dbReference type="AlphaFoldDB" id="A0A2P2NC49"/>
<protein>
    <submittedName>
        <fullName evidence="1">Uncharacterized protein</fullName>
    </submittedName>
</protein>
<organism evidence="1">
    <name type="scientific">Rhizophora mucronata</name>
    <name type="common">Asiatic mangrove</name>
    <dbReference type="NCBI Taxonomy" id="61149"/>
    <lineage>
        <taxon>Eukaryota</taxon>
        <taxon>Viridiplantae</taxon>
        <taxon>Streptophyta</taxon>
        <taxon>Embryophyta</taxon>
        <taxon>Tracheophyta</taxon>
        <taxon>Spermatophyta</taxon>
        <taxon>Magnoliopsida</taxon>
        <taxon>eudicotyledons</taxon>
        <taxon>Gunneridae</taxon>
        <taxon>Pentapetalae</taxon>
        <taxon>rosids</taxon>
        <taxon>fabids</taxon>
        <taxon>Malpighiales</taxon>
        <taxon>Rhizophoraceae</taxon>
        <taxon>Rhizophora</taxon>
    </lineage>
</organism>
<name>A0A2P2NC49_RHIMU</name>
<dbReference type="EMBL" id="GGEC01059538">
    <property type="protein sequence ID" value="MBX40022.1"/>
    <property type="molecule type" value="Transcribed_RNA"/>
</dbReference>
<sequence>MFRGLQRAFQCTLCDWRQSYVCSFTLVSSLTHLFQCLASTHDL</sequence>
<proteinExistence type="predicted"/>
<accession>A0A2P2NC49</accession>
<evidence type="ECO:0000313" key="1">
    <source>
        <dbReference type="EMBL" id="MBX40022.1"/>
    </source>
</evidence>
<reference evidence="1" key="1">
    <citation type="submission" date="2018-02" db="EMBL/GenBank/DDBJ databases">
        <title>Rhizophora mucronata_Transcriptome.</title>
        <authorList>
            <person name="Meera S.P."/>
            <person name="Sreeshan A."/>
            <person name="Augustine A."/>
        </authorList>
    </citation>
    <scope>NUCLEOTIDE SEQUENCE</scope>
    <source>
        <tissue evidence="1">Leaf</tissue>
    </source>
</reference>